<gene>
    <name evidence="2" type="ORF">mMyoMyo1_012363</name>
</gene>
<evidence type="ECO:0000313" key="3">
    <source>
        <dbReference type="Proteomes" id="UP000527355"/>
    </source>
</evidence>
<reference evidence="2 3" key="1">
    <citation type="journal article" date="2020" name="Nature">
        <title>Six reference-quality genomes reveal evolution of bat adaptations.</title>
        <authorList>
            <person name="Jebb D."/>
            <person name="Huang Z."/>
            <person name="Pippel M."/>
            <person name="Hughes G.M."/>
            <person name="Lavrichenko K."/>
            <person name="Devanna P."/>
            <person name="Winkler S."/>
            <person name="Jermiin L.S."/>
            <person name="Skirmuntt E.C."/>
            <person name="Katzourakis A."/>
            <person name="Burkitt-Gray L."/>
            <person name="Ray D.A."/>
            <person name="Sullivan K.A.M."/>
            <person name="Roscito J.G."/>
            <person name="Kirilenko B.M."/>
            <person name="Davalos L.M."/>
            <person name="Corthals A.P."/>
            <person name="Power M.L."/>
            <person name="Jones G."/>
            <person name="Ransome R.D."/>
            <person name="Dechmann D.K.N."/>
            <person name="Locatelli A.G."/>
            <person name="Puechmaille S.J."/>
            <person name="Fedrigo O."/>
            <person name="Jarvis E.D."/>
            <person name="Hiller M."/>
            <person name="Vernes S.C."/>
            <person name="Myers E.W."/>
            <person name="Teeling E.C."/>
        </authorList>
    </citation>
    <scope>NUCLEOTIDE SEQUENCE [LARGE SCALE GENOMIC DNA]</scope>
    <source>
        <strain evidence="2">MMyoMyo1</strain>
        <tissue evidence="2">Flight muscle</tissue>
    </source>
</reference>
<feature type="region of interest" description="Disordered" evidence="1">
    <location>
        <begin position="1"/>
        <end position="32"/>
    </location>
</feature>
<keyword evidence="3" id="KW-1185">Reference proteome</keyword>
<comment type="caution">
    <text evidence="2">The sequence shown here is derived from an EMBL/GenBank/DDBJ whole genome shotgun (WGS) entry which is preliminary data.</text>
</comment>
<proteinExistence type="predicted"/>
<dbReference type="AlphaFoldDB" id="A0A7J7VZ85"/>
<evidence type="ECO:0000256" key="1">
    <source>
        <dbReference type="SAM" id="MobiDB-lite"/>
    </source>
</evidence>
<feature type="compositionally biased region" description="Basic and acidic residues" evidence="1">
    <location>
        <begin position="7"/>
        <end position="28"/>
    </location>
</feature>
<name>A0A7J7VZ85_MYOMY</name>
<dbReference type="EMBL" id="JABWUV010000009">
    <property type="protein sequence ID" value="KAF6330373.1"/>
    <property type="molecule type" value="Genomic_DNA"/>
</dbReference>
<protein>
    <submittedName>
        <fullName evidence="2">Uncharacterized protein</fullName>
    </submittedName>
</protein>
<evidence type="ECO:0000313" key="2">
    <source>
        <dbReference type="EMBL" id="KAF6330373.1"/>
    </source>
</evidence>
<organism evidence="2 3">
    <name type="scientific">Myotis myotis</name>
    <name type="common">Greater mouse-eared bat</name>
    <name type="synonym">Vespertilio myotis</name>
    <dbReference type="NCBI Taxonomy" id="51298"/>
    <lineage>
        <taxon>Eukaryota</taxon>
        <taxon>Metazoa</taxon>
        <taxon>Chordata</taxon>
        <taxon>Craniata</taxon>
        <taxon>Vertebrata</taxon>
        <taxon>Euteleostomi</taxon>
        <taxon>Mammalia</taxon>
        <taxon>Eutheria</taxon>
        <taxon>Laurasiatheria</taxon>
        <taxon>Chiroptera</taxon>
        <taxon>Yangochiroptera</taxon>
        <taxon>Vespertilionidae</taxon>
        <taxon>Myotis</taxon>
    </lineage>
</organism>
<sequence length="160" mass="17265">MLGALQIDRKPGERGWRNGEEPEEDKPQDPLPRLCTGAAFDLDCAIGTIPCCPLPLPFLLSRSPGKEPVAGQAEILGHMPGAARDGEQGLCPGPFLCWTHLATTARHADAGLTLGKAQLQYHYCTEAFQATLLENATSATVLCNRLIYVLYVSYNGLETV</sequence>
<dbReference type="Proteomes" id="UP000527355">
    <property type="component" value="Unassembled WGS sequence"/>
</dbReference>
<accession>A0A7J7VZ85</accession>